<dbReference type="GO" id="GO:0036396">
    <property type="term" value="C:RNA N6-methyladenosine methyltransferase complex"/>
    <property type="evidence" value="ECO:0007669"/>
    <property type="project" value="TreeGrafter"/>
</dbReference>
<name>H2YDV4_CIOSA</name>
<proteinExistence type="predicted"/>
<dbReference type="InterPro" id="IPR026736">
    <property type="entry name" value="Virilizer"/>
</dbReference>
<dbReference type="Proteomes" id="UP000007875">
    <property type="component" value="Unassembled WGS sequence"/>
</dbReference>
<organism evidence="1 2">
    <name type="scientific">Ciona savignyi</name>
    <name type="common">Pacific transparent sea squirt</name>
    <dbReference type="NCBI Taxonomy" id="51511"/>
    <lineage>
        <taxon>Eukaryota</taxon>
        <taxon>Metazoa</taxon>
        <taxon>Chordata</taxon>
        <taxon>Tunicata</taxon>
        <taxon>Ascidiacea</taxon>
        <taxon>Phlebobranchia</taxon>
        <taxon>Cionidae</taxon>
        <taxon>Ciona</taxon>
    </lineage>
</organism>
<reference evidence="2" key="1">
    <citation type="submission" date="2003-08" db="EMBL/GenBank/DDBJ databases">
        <authorList>
            <person name="Birren B."/>
            <person name="Nusbaum C."/>
            <person name="Abebe A."/>
            <person name="Abouelleil A."/>
            <person name="Adekoya E."/>
            <person name="Ait-zahra M."/>
            <person name="Allen N."/>
            <person name="Allen T."/>
            <person name="An P."/>
            <person name="Anderson M."/>
            <person name="Anderson S."/>
            <person name="Arachchi H."/>
            <person name="Armbruster J."/>
            <person name="Bachantsang P."/>
            <person name="Baldwin J."/>
            <person name="Barry A."/>
            <person name="Bayul T."/>
            <person name="Blitshsteyn B."/>
            <person name="Bloom T."/>
            <person name="Blye J."/>
            <person name="Boguslavskiy L."/>
            <person name="Borowsky M."/>
            <person name="Boukhgalter B."/>
            <person name="Brunache A."/>
            <person name="Butler J."/>
            <person name="Calixte N."/>
            <person name="Calvo S."/>
            <person name="Camarata J."/>
            <person name="Campo K."/>
            <person name="Chang J."/>
            <person name="Cheshatsang Y."/>
            <person name="Citroen M."/>
            <person name="Collymore A."/>
            <person name="Considine T."/>
            <person name="Cook A."/>
            <person name="Cooke P."/>
            <person name="Corum B."/>
            <person name="Cuomo C."/>
            <person name="David R."/>
            <person name="Dawoe T."/>
            <person name="Degray S."/>
            <person name="Dodge S."/>
            <person name="Dooley K."/>
            <person name="Dorje P."/>
            <person name="Dorjee K."/>
            <person name="Dorris L."/>
            <person name="Duffey N."/>
            <person name="Dupes A."/>
            <person name="Elkins T."/>
            <person name="Engels R."/>
            <person name="Erickson J."/>
            <person name="Farina A."/>
            <person name="Faro S."/>
            <person name="Ferreira P."/>
            <person name="Fischer H."/>
            <person name="Fitzgerald M."/>
            <person name="Foley K."/>
            <person name="Gage D."/>
            <person name="Galagan J."/>
            <person name="Gearin G."/>
            <person name="Gnerre S."/>
            <person name="Gnirke A."/>
            <person name="Goyette A."/>
            <person name="Graham J."/>
            <person name="Grandbois E."/>
            <person name="Gyaltsen K."/>
            <person name="Hafez N."/>
            <person name="Hagopian D."/>
            <person name="Hagos B."/>
            <person name="Hall J."/>
            <person name="Hatcher B."/>
            <person name="Heller A."/>
            <person name="Higgins H."/>
            <person name="Honan T."/>
            <person name="Horn A."/>
            <person name="Houde N."/>
            <person name="Hughes L."/>
            <person name="Hulme W."/>
            <person name="Husby E."/>
            <person name="Iliev I."/>
            <person name="Jaffe D."/>
            <person name="Jones C."/>
            <person name="Kamal M."/>
            <person name="Kamat A."/>
            <person name="Kamvysselis M."/>
            <person name="Karlsson E."/>
            <person name="Kells C."/>
            <person name="Kieu A."/>
            <person name="Kisner P."/>
            <person name="Kodira C."/>
            <person name="Kulbokas E."/>
            <person name="Labutti K."/>
            <person name="Lama D."/>
            <person name="Landers T."/>
            <person name="Leger J."/>
            <person name="Levine S."/>
            <person name="Lewis D."/>
            <person name="Lewis T."/>
            <person name="Lindblad-toh K."/>
            <person name="Liu X."/>
            <person name="Lokyitsang T."/>
            <person name="Lokyitsang Y."/>
            <person name="Lucien O."/>
            <person name="Lui A."/>
            <person name="Ma L.J."/>
            <person name="Mabbitt R."/>
            <person name="Macdonald J."/>
            <person name="Maclean C."/>
            <person name="Major J."/>
            <person name="Manning J."/>
            <person name="Marabella R."/>
            <person name="Maru K."/>
            <person name="Matthews C."/>
            <person name="Mauceli E."/>
            <person name="Mccarthy M."/>
            <person name="Mcdonough S."/>
            <person name="Mcghee T."/>
            <person name="Meldrim J."/>
            <person name="Meneus L."/>
            <person name="Mesirov J."/>
            <person name="Mihalev A."/>
            <person name="Mihova T."/>
            <person name="Mikkelsen T."/>
            <person name="Mlenga V."/>
            <person name="Moru K."/>
            <person name="Mozes J."/>
            <person name="Mulrain L."/>
            <person name="Munson G."/>
            <person name="Naylor J."/>
            <person name="Newes C."/>
            <person name="Nguyen C."/>
            <person name="Nguyen N."/>
            <person name="Nguyen T."/>
            <person name="Nicol R."/>
            <person name="Nielsen C."/>
            <person name="Nizzari M."/>
            <person name="Norbu C."/>
            <person name="Norbu N."/>
            <person name="O'donnell P."/>
            <person name="Okoawo O."/>
            <person name="O'leary S."/>
            <person name="Omotosho B."/>
            <person name="O'neill K."/>
            <person name="Osman S."/>
            <person name="Parker S."/>
            <person name="Perrin D."/>
            <person name="Phunkhang P."/>
            <person name="Piqani B."/>
            <person name="Purcell S."/>
            <person name="Rachupka T."/>
            <person name="Ramasamy U."/>
            <person name="Rameau R."/>
            <person name="Ray V."/>
            <person name="Raymond C."/>
            <person name="Retta R."/>
            <person name="Richardson S."/>
            <person name="Rise C."/>
            <person name="Rodriguez J."/>
            <person name="Rogers J."/>
            <person name="Rogov P."/>
            <person name="Rutman M."/>
            <person name="Schupbach R."/>
            <person name="Seaman C."/>
            <person name="Settipalli S."/>
            <person name="Sharpe T."/>
            <person name="Sheridan J."/>
            <person name="Sherpa N."/>
            <person name="Shi J."/>
            <person name="Smirnov S."/>
            <person name="Smith C."/>
            <person name="Sougnez C."/>
            <person name="Spencer B."/>
            <person name="Stalker J."/>
            <person name="Stange-thomann N."/>
            <person name="Stavropoulos S."/>
            <person name="Stetson K."/>
            <person name="Stone C."/>
            <person name="Stone S."/>
            <person name="Stubbs M."/>
            <person name="Talamas J."/>
            <person name="Tchuinga P."/>
            <person name="Tenzing P."/>
            <person name="Tesfaye S."/>
            <person name="Theodore J."/>
            <person name="Thoulutsang Y."/>
            <person name="Topham K."/>
            <person name="Towey S."/>
            <person name="Tsamla T."/>
            <person name="Tsomo N."/>
            <person name="Vallee D."/>
            <person name="Vassiliev H."/>
            <person name="Venkataraman V."/>
            <person name="Vinson J."/>
            <person name="Vo A."/>
            <person name="Wade C."/>
            <person name="Wang S."/>
            <person name="Wangchuk T."/>
            <person name="Wangdi T."/>
            <person name="Whittaker C."/>
            <person name="Wilkinson J."/>
            <person name="Wu Y."/>
            <person name="Wyman D."/>
            <person name="Yadav S."/>
            <person name="Yang S."/>
            <person name="Yang X."/>
            <person name="Yeager S."/>
            <person name="Yee E."/>
            <person name="Young G."/>
            <person name="Zainoun J."/>
            <person name="Zembeck L."/>
            <person name="Zimmer A."/>
            <person name="Zody M."/>
            <person name="Lander E."/>
        </authorList>
    </citation>
    <scope>NUCLEOTIDE SEQUENCE [LARGE SCALE GENOMIC DNA]</scope>
</reference>
<dbReference type="GO" id="GO:0003723">
    <property type="term" value="F:RNA binding"/>
    <property type="evidence" value="ECO:0007669"/>
    <property type="project" value="TreeGrafter"/>
</dbReference>
<protein>
    <submittedName>
        <fullName evidence="1">Uncharacterized protein</fullName>
    </submittedName>
</protein>
<dbReference type="Ensembl" id="ENSCSAVT00000003557.1">
    <property type="protein sequence ID" value="ENSCSAVP00000003502.1"/>
    <property type="gene ID" value="ENSCSAVG00000002083.1"/>
</dbReference>
<accession>H2YDV4</accession>
<dbReference type="HOGENOM" id="CLU_074264_0_0_1"/>
<dbReference type="GeneTree" id="ENSGT00390000002833"/>
<evidence type="ECO:0000313" key="2">
    <source>
        <dbReference type="Proteomes" id="UP000007875"/>
    </source>
</evidence>
<reference evidence="1" key="3">
    <citation type="submission" date="2025-09" db="UniProtKB">
        <authorList>
            <consortium name="Ensembl"/>
        </authorList>
    </citation>
    <scope>IDENTIFICATION</scope>
</reference>
<dbReference type="PANTHER" id="PTHR23185">
    <property type="entry name" value="PROTEIN VIRILIZER HOMOLOG"/>
    <property type="match status" value="1"/>
</dbReference>
<dbReference type="PANTHER" id="PTHR23185:SF0">
    <property type="entry name" value="PROTEIN VIRILIZER HOMOLOG"/>
    <property type="match status" value="1"/>
</dbReference>
<keyword evidence="2" id="KW-1185">Reference proteome</keyword>
<dbReference type="AlphaFoldDB" id="H2YDV4"/>
<sequence length="226" mass="25239">MDDVTVNEEDLLKIAACLDEITACFQNPQQFFGRLSVLTFPLSRRQRPTTEQTNDKFAEQPAYRMAEGTNLLASIQALVSLPIVSGHKALFDSCGRFLESLISSHPGLLYLASNSDSTLHIIQHLMKSSLQLEVEDMNSPCNLGARLAFHLQTIQSLDLVSTLLESDADEEDIEEELAHAFKTLYSITYLPIGRQCVSRVLSKDDNLKSIITCLTYPNKIAEEEET</sequence>
<reference evidence="1" key="2">
    <citation type="submission" date="2025-08" db="UniProtKB">
        <authorList>
            <consortium name="Ensembl"/>
        </authorList>
    </citation>
    <scope>IDENTIFICATION</scope>
</reference>
<evidence type="ECO:0000313" key="1">
    <source>
        <dbReference type="Ensembl" id="ENSCSAVP00000003502.1"/>
    </source>
</evidence>